<evidence type="ECO:0000256" key="1">
    <source>
        <dbReference type="ARBA" id="ARBA00010171"/>
    </source>
</evidence>
<dbReference type="PANTHER" id="PTHR45916:SF1">
    <property type="entry name" value="STRUCTURAL MAINTENANCE OF CHROMOSOMES PROTEIN 5"/>
    <property type="match status" value="1"/>
</dbReference>
<dbReference type="Gene3D" id="3.40.50.300">
    <property type="entry name" value="P-loop containing nucleotide triphosphate hydrolases"/>
    <property type="match status" value="2"/>
</dbReference>
<dbReference type="GO" id="GO:0005634">
    <property type="term" value="C:nucleus"/>
    <property type="evidence" value="ECO:0007669"/>
    <property type="project" value="TreeGrafter"/>
</dbReference>
<dbReference type="AlphaFoldDB" id="A0A9P5YX07"/>
<evidence type="ECO:0000256" key="3">
    <source>
        <dbReference type="ARBA" id="ARBA00023054"/>
    </source>
</evidence>
<keyword evidence="3 4" id="KW-0175">Coiled coil</keyword>
<name>A0A9P5YX07_9AGAR</name>
<dbReference type="Pfam" id="PF02463">
    <property type="entry name" value="SMC_N"/>
    <property type="match status" value="1"/>
</dbReference>
<feature type="coiled-coil region" evidence="4">
    <location>
        <begin position="377"/>
        <end position="446"/>
    </location>
</feature>
<feature type="compositionally biased region" description="Basic and acidic residues" evidence="5">
    <location>
        <begin position="14"/>
        <end position="28"/>
    </location>
</feature>
<feature type="domain" description="RecF/RecN/SMC N-terminal" evidence="6">
    <location>
        <begin position="118"/>
        <end position="1150"/>
    </location>
</feature>
<keyword evidence="8" id="KW-1185">Reference proteome</keyword>
<feature type="coiled-coil region" evidence="4">
    <location>
        <begin position="964"/>
        <end position="1019"/>
    </location>
</feature>
<accession>A0A9P5YX07</accession>
<keyword evidence="7" id="KW-0378">Hydrolase</keyword>
<feature type="coiled-coil region" evidence="4">
    <location>
        <begin position="289"/>
        <end position="323"/>
    </location>
</feature>
<evidence type="ECO:0000313" key="8">
    <source>
        <dbReference type="Proteomes" id="UP000807469"/>
    </source>
</evidence>
<sequence>MSRRSTTAQASENVRVKEEKVKVKEEKAKGKRRADVEEEDEEEPTQEPADEAGNDEDAAGEPDGSQQDEDDAGSPRGNKRARVNGDGDSVPSGSQPQYQHVRVKTQPRGDDGYIPGSIVRIQLLNFVTYDYVQFCPGPYLNMIIGPNGTGKSSIACAIALGLNFPPAILGRANEIHSYVKNGTNSGYIEIELKGPKGKRNLVIRRSLNSMSKSSSFTINGQPASGNEIKLRMAELNVQVGNLCSFLPQDRVSEFAAMSPQQLLRETQLAAGDENLTKWHDTLISAGQERKAIQLAINNEEDSLRQMKERNEGIERDVQRYMERQRIQHLIALLEVLIPVAEYREIRKDYIDYKALRGVLRQKVTKLKSKNAPAHELLKRLEQAVKDVDAKRESLKKSTQAKFKKLGAKSKSSDDLEAECSDIVDKLASLKREEKNRLRDIKALDDEISRIQTELAKPRPADLPTEDEIRSGVEQLKKERATLFTRRSELNYRMEQVINKRASFTSALAVAQQDLTKQQDDDAIKLSMMQRWDKDTHDAILWVRENRHLFRMEVFETPFMRMSVKDKRFTNAVEACFAGTQMKSFITQCQEDCDTINHHINDTHGLGRKARITTWFRAYNENLIVPPPMSPEEMHQLRFDGYAIDYLDFPEGMRWFLTNLNLHRTAIALNGSAIDVNLAMQYVARPTHNHSGGASFINGSTMNIVSRSRYGKKAIGNMTRDVPPARNLNTPMTDPEVKRKIDERIREAQQGADLCEEEKAPIKSELDELDREQNEYQTKYDEVNRKKDILRKEVARITSMKSKLDQKIRSVKTLRAKPSAEKQRIHLTETLKANIQKRMQFAKDYTDLVHAIISEQQECTRVGLKYLQSSANKNALKDLCERKDEKYNNALLAFTEASNKFEEIKNETKLILERSRDALNNADPDIAAEYQQIENIRVEYDQALKIANETGGPQPDATGVDLRSVDELQAELDTQRANLEMNLNTNPGVVEQYEKRKRDIEQLEKTIEGRKKKEEKIARDIKNARDNWQPALQDLVNSIGKKFSAAFDRIGCAGEIRISEHEDYDKWAIDILVKFRNSEKLQLLTAHRQSGGERSLTTILYLMSLTEEARAPFSLVDEINQGMDQRAERMVHNSMVNVTCKDDSAQYFLITPKLLPDLDYDKKMKILCVNNGEWLPEERDIGNMNAMIDMYLATKRGNAASAL</sequence>
<evidence type="ECO:0000256" key="5">
    <source>
        <dbReference type="SAM" id="MobiDB-lite"/>
    </source>
</evidence>
<comment type="similarity">
    <text evidence="1">Belongs to the SMC family. SMC5 subfamily.</text>
</comment>
<dbReference type="SUPFAM" id="SSF52540">
    <property type="entry name" value="P-loop containing nucleoside triphosphate hydrolases"/>
    <property type="match status" value="1"/>
</dbReference>
<comment type="caution">
    <text evidence="7">The sequence shown here is derived from an EMBL/GenBank/DDBJ whole genome shotgun (WGS) entry which is preliminary data.</text>
</comment>
<dbReference type="InterPro" id="IPR003395">
    <property type="entry name" value="RecF/RecN/SMC_N"/>
</dbReference>
<dbReference type="Proteomes" id="UP000807469">
    <property type="component" value="Unassembled WGS sequence"/>
</dbReference>
<dbReference type="GO" id="GO:0016787">
    <property type="term" value="F:hydrolase activity"/>
    <property type="evidence" value="ECO:0007669"/>
    <property type="project" value="UniProtKB-KW"/>
</dbReference>
<evidence type="ECO:0000313" key="7">
    <source>
        <dbReference type="EMBL" id="KAF9476726.1"/>
    </source>
</evidence>
<feature type="coiled-coil region" evidence="4">
    <location>
        <begin position="737"/>
        <end position="792"/>
    </location>
</feature>
<feature type="compositionally biased region" description="Polar residues" evidence="5">
    <location>
        <begin position="1"/>
        <end position="12"/>
    </location>
</feature>
<dbReference type="GO" id="GO:0003697">
    <property type="term" value="F:single-stranded DNA binding"/>
    <property type="evidence" value="ECO:0007669"/>
    <property type="project" value="TreeGrafter"/>
</dbReference>
<organism evidence="7 8">
    <name type="scientific">Pholiota conissans</name>
    <dbReference type="NCBI Taxonomy" id="109636"/>
    <lineage>
        <taxon>Eukaryota</taxon>
        <taxon>Fungi</taxon>
        <taxon>Dikarya</taxon>
        <taxon>Basidiomycota</taxon>
        <taxon>Agaricomycotina</taxon>
        <taxon>Agaricomycetes</taxon>
        <taxon>Agaricomycetidae</taxon>
        <taxon>Agaricales</taxon>
        <taxon>Agaricineae</taxon>
        <taxon>Strophariaceae</taxon>
        <taxon>Pholiota</taxon>
    </lineage>
</organism>
<dbReference type="PANTHER" id="PTHR45916">
    <property type="entry name" value="STRUCTURAL MAINTENANCE OF CHROMOSOMES PROTEIN 5"/>
    <property type="match status" value="1"/>
</dbReference>
<dbReference type="GO" id="GO:0030915">
    <property type="term" value="C:Smc5-Smc6 complex"/>
    <property type="evidence" value="ECO:0007669"/>
    <property type="project" value="TreeGrafter"/>
</dbReference>
<evidence type="ECO:0000259" key="6">
    <source>
        <dbReference type="Pfam" id="PF02463"/>
    </source>
</evidence>
<evidence type="ECO:0000256" key="2">
    <source>
        <dbReference type="ARBA" id="ARBA00018687"/>
    </source>
</evidence>
<reference evidence="7" key="1">
    <citation type="submission" date="2020-11" db="EMBL/GenBank/DDBJ databases">
        <authorList>
            <consortium name="DOE Joint Genome Institute"/>
            <person name="Ahrendt S."/>
            <person name="Riley R."/>
            <person name="Andreopoulos W."/>
            <person name="Labutti K."/>
            <person name="Pangilinan J."/>
            <person name="Ruiz-Duenas F.J."/>
            <person name="Barrasa J.M."/>
            <person name="Sanchez-Garcia M."/>
            <person name="Camarero S."/>
            <person name="Miyauchi S."/>
            <person name="Serrano A."/>
            <person name="Linde D."/>
            <person name="Babiker R."/>
            <person name="Drula E."/>
            <person name="Ayuso-Fernandez I."/>
            <person name="Pacheco R."/>
            <person name="Padilla G."/>
            <person name="Ferreira P."/>
            <person name="Barriuso J."/>
            <person name="Kellner H."/>
            <person name="Castanera R."/>
            <person name="Alfaro M."/>
            <person name="Ramirez L."/>
            <person name="Pisabarro A.G."/>
            <person name="Kuo A."/>
            <person name="Tritt A."/>
            <person name="Lipzen A."/>
            <person name="He G."/>
            <person name="Yan M."/>
            <person name="Ng V."/>
            <person name="Cullen D."/>
            <person name="Martin F."/>
            <person name="Rosso M.-N."/>
            <person name="Henrissat B."/>
            <person name="Hibbett D."/>
            <person name="Martinez A.T."/>
            <person name="Grigoriev I.V."/>
        </authorList>
    </citation>
    <scope>NUCLEOTIDE SEQUENCE</scope>
    <source>
        <strain evidence="7">CIRM-BRFM 674</strain>
    </source>
</reference>
<feature type="region of interest" description="Disordered" evidence="5">
    <location>
        <begin position="1"/>
        <end position="100"/>
    </location>
</feature>
<evidence type="ECO:0000256" key="4">
    <source>
        <dbReference type="SAM" id="Coils"/>
    </source>
</evidence>
<protein>
    <recommendedName>
        <fullName evidence="2">Structural maintenance of chromosomes protein 5</fullName>
    </recommendedName>
</protein>
<feature type="compositionally biased region" description="Acidic residues" evidence="5">
    <location>
        <begin position="36"/>
        <end position="72"/>
    </location>
</feature>
<dbReference type="InterPro" id="IPR027417">
    <property type="entry name" value="P-loop_NTPase"/>
</dbReference>
<proteinExistence type="inferred from homology"/>
<dbReference type="OrthoDB" id="10254973at2759"/>
<gene>
    <name evidence="7" type="ORF">BDN70DRAFT_882043</name>
</gene>
<dbReference type="GO" id="GO:0000724">
    <property type="term" value="P:double-strand break repair via homologous recombination"/>
    <property type="evidence" value="ECO:0007669"/>
    <property type="project" value="TreeGrafter"/>
</dbReference>
<dbReference type="EMBL" id="MU155284">
    <property type="protein sequence ID" value="KAF9476726.1"/>
    <property type="molecule type" value="Genomic_DNA"/>
</dbReference>